<proteinExistence type="predicted"/>
<comment type="caution">
    <text evidence="2">The sequence shown here is derived from an EMBL/GenBank/DDBJ whole genome shotgun (WGS) entry which is preliminary data.</text>
</comment>
<dbReference type="Gene3D" id="2.60.40.10">
    <property type="entry name" value="Immunoglobulins"/>
    <property type="match status" value="1"/>
</dbReference>
<keyword evidence="3" id="KW-1185">Reference proteome</keyword>
<accession>A0A9D3YYW2</accession>
<evidence type="ECO:0000313" key="2">
    <source>
        <dbReference type="EMBL" id="KAH3709898.1"/>
    </source>
</evidence>
<dbReference type="EMBL" id="JAIWYP010000014">
    <property type="protein sequence ID" value="KAH3709898.1"/>
    <property type="molecule type" value="Genomic_DNA"/>
</dbReference>
<dbReference type="AlphaFoldDB" id="A0A9D3YYW2"/>
<reference evidence="2" key="1">
    <citation type="journal article" date="2019" name="bioRxiv">
        <title>The Genome of the Zebra Mussel, Dreissena polymorpha: A Resource for Invasive Species Research.</title>
        <authorList>
            <person name="McCartney M.A."/>
            <person name="Auch B."/>
            <person name="Kono T."/>
            <person name="Mallez S."/>
            <person name="Zhang Y."/>
            <person name="Obille A."/>
            <person name="Becker A."/>
            <person name="Abrahante J.E."/>
            <person name="Garbe J."/>
            <person name="Badalamenti J.P."/>
            <person name="Herman A."/>
            <person name="Mangelson H."/>
            <person name="Liachko I."/>
            <person name="Sullivan S."/>
            <person name="Sone E.D."/>
            <person name="Koren S."/>
            <person name="Silverstein K.A.T."/>
            <person name="Beckman K.B."/>
            <person name="Gohl D.M."/>
        </authorList>
    </citation>
    <scope>NUCLEOTIDE SEQUENCE</scope>
    <source>
        <strain evidence="2">Duluth1</strain>
        <tissue evidence="2">Whole animal</tissue>
    </source>
</reference>
<evidence type="ECO:0000313" key="3">
    <source>
        <dbReference type="Proteomes" id="UP000828390"/>
    </source>
</evidence>
<name>A0A9D3YYW2_DREPO</name>
<feature type="domain" description="Fibronectin type-III" evidence="1">
    <location>
        <begin position="1"/>
        <end position="83"/>
    </location>
</feature>
<gene>
    <name evidence="2" type="ORF">DPMN_069363</name>
</gene>
<dbReference type="PROSITE" id="PS50853">
    <property type="entry name" value="FN3"/>
    <property type="match status" value="1"/>
</dbReference>
<dbReference type="InterPro" id="IPR003961">
    <property type="entry name" value="FN3_dom"/>
</dbReference>
<organism evidence="2 3">
    <name type="scientific">Dreissena polymorpha</name>
    <name type="common">Zebra mussel</name>
    <name type="synonym">Mytilus polymorpha</name>
    <dbReference type="NCBI Taxonomy" id="45954"/>
    <lineage>
        <taxon>Eukaryota</taxon>
        <taxon>Metazoa</taxon>
        <taxon>Spiralia</taxon>
        <taxon>Lophotrochozoa</taxon>
        <taxon>Mollusca</taxon>
        <taxon>Bivalvia</taxon>
        <taxon>Autobranchia</taxon>
        <taxon>Heteroconchia</taxon>
        <taxon>Euheterodonta</taxon>
        <taxon>Imparidentia</taxon>
        <taxon>Neoheterodontei</taxon>
        <taxon>Myida</taxon>
        <taxon>Dreissenoidea</taxon>
        <taxon>Dreissenidae</taxon>
        <taxon>Dreissena</taxon>
    </lineage>
</organism>
<dbReference type="Proteomes" id="UP000828390">
    <property type="component" value="Unassembled WGS sequence"/>
</dbReference>
<dbReference type="CDD" id="cd00063">
    <property type="entry name" value="FN3"/>
    <property type="match status" value="1"/>
</dbReference>
<sequence length="83" mass="9269">MLSAFNVSWQPPNTPSSQPVAYVIRYKMTSSSMAKEITVSPERTYFLLSTYPHFGVEFSIEVYARFDIGNGESAGPVIIRSSK</sequence>
<evidence type="ECO:0000259" key="1">
    <source>
        <dbReference type="PROSITE" id="PS50853"/>
    </source>
</evidence>
<protein>
    <recommendedName>
        <fullName evidence="1">Fibronectin type-III domain-containing protein</fullName>
    </recommendedName>
</protein>
<reference evidence="2" key="2">
    <citation type="submission" date="2020-11" db="EMBL/GenBank/DDBJ databases">
        <authorList>
            <person name="McCartney M.A."/>
            <person name="Auch B."/>
            <person name="Kono T."/>
            <person name="Mallez S."/>
            <person name="Becker A."/>
            <person name="Gohl D.M."/>
            <person name="Silverstein K.A.T."/>
            <person name="Koren S."/>
            <person name="Bechman K.B."/>
            <person name="Herman A."/>
            <person name="Abrahante J.E."/>
            <person name="Garbe J."/>
        </authorList>
    </citation>
    <scope>NUCLEOTIDE SEQUENCE</scope>
    <source>
        <strain evidence="2">Duluth1</strain>
        <tissue evidence="2">Whole animal</tissue>
    </source>
</reference>
<dbReference type="InterPro" id="IPR036116">
    <property type="entry name" value="FN3_sf"/>
</dbReference>
<dbReference type="InterPro" id="IPR013783">
    <property type="entry name" value="Ig-like_fold"/>
</dbReference>
<dbReference type="Pfam" id="PF00041">
    <property type="entry name" value="fn3"/>
    <property type="match status" value="1"/>
</dbReference>
<dbReference type="SUPFAM" id="SSF49265">
    <property type="entry name" value="Fibronectin type III"/>
    <property type="match status" value="1"/>
</dbReference>